<dbReference type="InterPro" id="IPR000182">
    <property type="entry name" value="GNAT_dom"/>
</dbReference>
<dbReference type="CDD" id="cd04301">
    <property type="entry name" value="NAT_SF"/>
    <property type="match status" value="1"/>
</dbReference>
<evidence type="ECO:0000313" key="3">
    <source>
        <dbReference type="EMBL" id="MFC5947786.1"/>
    </source>
</evidence>
<dbReference type="PANTHER" id="PTHR43792">
    <property type="entry name" value="GNAT FAMILY, PUTATIVE (AFU_ORTHOLOGUE AFUA_3G00765)-RELATED-RELATED"/>
    <property type="match status" value="1"/>
</dbReference>
<organism evidence="3 4">
    <name type="scientific">Pseudonocardia lutea</name>
    <dbReference type="NCBI Taxonomy" id="2172015"/>
    <lineage>
        <taxon>Bacteria</taxon>
        <taxon>Bacillati</taxon>
        <taxon>Actinomycetota</taxon>
        <taxon>Actinomycetes</taxon>
        <taxon>Pseudonocardiales</taxon>
        <taxon>Pseudonocardiaceae</taxon>
        <taxon>Pseudonocardia</taxon>
    </lineage>
</organism>
<protein>
    <submittedName>
        <fullName evidence="3">GNAT family N-acetyltransferase</fullName>
        <ecNumber evidence="3">2.3.-.-</ecNumber>
    </submittedName>
</protein>
<dbReference type="EMBL" id="JBHSQK010000010">
    <property type="protein sequence ID" value="MFC5947786.1"/>
    <property type="molecule type" value="Genomic_DNA"/>
</dbReference>
<dbReference type="PANTHER" id="PTHR43792:SF1">
    <property type="entry name" value="N-ACETYLTRANSFERASE DOMAIN-CONTAINING PROTEIN"/>
    <property type="match status" value="1"/>
</dbReference>
<evidence type="ECO:0000313" key="4">
    <source>
        <dbReference type="Proteomes" id="UP001596119"/>
    </source>
</evidence>
<feature type="region of interest" description="Disordered" evidence="1">
    <location>
        <begin position="1"/>
        <end position="20"/>
    </location>
</feature>
<sequence length="175" mass="18983">MSDDHRTTPAAAPRRPRTQVHPLTLEQVTLLIEAPHRFPERYGLRLADGYLAFPEALPATREALLGGTPPEWFSHLIVDPDAEEVVGLGGYSGPPVDGAVEIGYGVAPARRGRGHATAAARAWVDSARARGATRVVAHTLAEDGPSTVVLRRCGFTRVAELQDPEDGPLWRWEAR</sequence>
<dbReference type="Gene3D" id="3.40.630.30">
    <property type="match status" value="1"/>
</dbReference>
<dbReference type="GO" id="GO:0016746">
    <property type="term" value="F:acyltransferase activity"/>
    <property type="evidence" value="ECO:0007669"/>
    <property type="project" value="UniProtKB-KW"/>
</dbReference>
<feature type="domain" description="N-acetyltransferase" evidence="2">
    <location>
        <begin position="28"/>
        <end position="175"/>
    </location>
</feature>
<dbReference type="Pfam" id="PF13302">
    <property type="entry name" value="Acetyltransf_3"/>
    <property type="match status" value="1"/>
</dbReference>
<dbReference type="InterPro" id="IPR016181">
    <property type="entry name" value="Acyl_CoA_acyltransferase"/>
</dbReference>
<gene>
    <name evidence="3" type="ORF">ACFQH9_05810</name>
</gene>
<dbReference type="EC" id="2.3.-.-" evidence="3"/>
<evidence type="ECO:0000259" key="2">
    <source>
        <dbReference type="PROSITE" id="PS51186"/>
    </source>
</evidence>
<name>A0ABW1I513_9PSEU</name>
<keyword evidence="4" id="KW-1185">Reference proteome</keyword>
<dbReference type="PROSITE" id="PS51186">
    <property type="entry name" value="GNAT"/>
    <property type="match status" value="1"/>
</dbReference>
<dbReference type="SUPFAM" id="SSF55729">
    <property type="entry name" value="Acyl-CoA N-acyltransferases (Nat)"/>
    <property type="match status" value="1"/>
</dbReference>
<comment type="caution">
    <text evidence="3">The sequence shown here is derived from an EMBL/GenBank/DDBJ whole genome shotgun (WGS) entry which is preliminary data.</text>
</comment>
<proteinExistence type="predicted"/>
<keyword evidence="3" id="KW-0808">Transferase</keyword>
<reference evidence="4" key="1">
    <citation type="journal article" date="2019" name="Int. J. Syst. Evol. Microbiol.">
        <title>The Global Catalogue of Microorganisms (GCM) 10K type strain sequencing project: providing services to taxonomists for standard genome sequencing and annotation.</title>
        <authorList>
            <consortium name="The Broad Institute Genomics Platform"/>
            <consortium name="The Broad Institute Genome Sequencing Center for Infectious Disease"/>
            <person name="Wu L."/>
            <person name="Ma J."/>
        </authorList>
    </citation>
    <scope>NUCLEOTIDE SEQUENCE [LARGE SCALE GENOMIC DNA]</scope>
    <source>
        <strain evidence="4">CGMCC 4.7397</strain>
    </source>
</reference>
<dbReference type="RefSeq" id="WP_379564848.1">
    <property type="nucleotide sequence ID" value="NZ_JBHSQK010000010.1"/>
</dbReference>
<dbReference type="Proteomes" id="UP001596119">
    <property type="component" value="Unassembled WGS sequence"/>
</dbReference>
<keyword evidence="3" id="KW-0012">Acyltransferase</keyword>
<evidence type="ECO:0000256" key="1">
    <source>
        <dbReference type="SAM" id="MobiDB-lite"/>
    </source>
</evidence>
<dbReference type="InterPro" id="IPR051531">
    <property type="entry name" value="N-acetyltransferase"/>
</dbReference>
<accession>A0ABW1I513</accession>